<reference evidence="1 2" key="1">
    <citation type="journal article" date="2021" name="Int. J. Syst. Evol. Microbiol.">
        <title>Reticulibacter mediterranei gen. nov., sp. nov., within the new family Reticulibacteraceae fam. nov., and Ktedonospora formicarum gen. nov., sp. nov., Ktedonobacter robiniae sp. nov., Dictyobacter formicarum sp. nov. and Dictyobacter arantiisoli sp. nov., belonging to the class Ktedonobacteria.</title>
        <authorList>
            <person name="Yabe S."/>
            <person name="Zheng Y."/>
            <person name="Wang C.M."/>
            <person name="Sakai Y."/>
            <person name="Abe K."/>
            <person name="Yokota A."/>
            <person name="Donadio S."/>
            <person name="Cavaletti L."/>
            <person name="Monciardini P."/>
        </authorList>
    </citation>
    <scope>NUCLEOTIDE SEQUENCE [LARGE SCALE GENOMIC DNA]</scope>
    <source>
        <strain evidence="1 2">SOSP1-30</strain>
    </source>
</reference>
<protein>
    <submittedName>
        <fullName evidence="1">Uncharacterized protein</fullName>
    </submittedName>
</protein>
<name>A0ABQ3V5Z8_9CHLR</name>
<organism evidence="1 2">
    <name type="scientific">Ktedonobacter robiniae</name>
    <dbReference type="NCBI Taxonomy" id="2778365"/>
    <lineage>
        <taxon>Bacteria</taxon>
        <taxon>Bacillati</taxon>
        <taxon>Chloroflexota</taxon>
        <taxon>Ktedonobacteria</taxon>
        <taxon>Ktedonobacterales</taxon>
        <taxon>Ktedonobacteraceae</taxon>
        <taxon>Ktedonobacter</taxon>
    </lineage>
</organism>
<dbReference type="EMBL" id="BNJG01000005">
    <property type="protein sequence ID" value="GHO60333.1"/>
    <property type="molecule type" value="Genomic_DNA"/>
</dbReference>
<accession>A0ABQ3V5Z8</accession>
<evidence type="ECO:0000313" key="2">
    <source>
        <dbReference type="Proteomes" id="UP000654345"/>
    </source>
</evidence>
<proteinExistence type="predicted"/>
<comment type="caution">
    <text evidence="1">The sequence shown here is derived from an EMBL/GenBank/DDBJ whole genome shotgun (WGS) entry which is preliminary data.</text>
</comment>
<sequence>MEWYHKYDTEFCNLHSGHNEAGNNEKSLKTLARAIFSQTLAGGAGRSIVVIALNDPSKMEYWFPADRQSHPLLTALP</sequence>
<dbReference type="Proteomes" id="UP000654345">
    <property type="component" value="Unassembled WGS sequence"/>
</dbReference>
<keyword evidence="2" id="KW-1185">Reference proteome</keyword>
<evidence type="ECO:0000313" key="1">
    <source>
        <dbReference type="EMBL" id="GHO60333.1"/>
    </source>
</evidence>
<gene>
    <name evidence="1" type="ORF">KSB_88080</name>
</gene>